<gene>
    <name evidence="2" type="ORF">FZ934_02415</name>
</gene>
<feature type="transmembrane region" description="Helical" evidence="1">
    <location>
        <begin position="119"/>
        <end position="137"/>
    </location>
</feature>
<dbReference type="OrthoDB" id="8397143at2"/>
<dbReference type="KEGG" id="rgr:FZ934_02415"/>
<dbReference type="AlphaFoldDB" id="A0A5Q0C5W3"/>
<feature type="transmembrane region" description="Helical" evidence="1">
    <location>
        <begin position="209"/>
        <end position="234"/>
    </location>
</feature>
<organism evidence="2 3">
    <name type="scientific">Rhizobium grahamii</name>
    <dbReference type="NCBI Taxonomy" id="1120045"/>
    <lineage>
        <taxon>Bacteria</taxon>
        <taxon>Pseudomonadati</taxon>
        <taxon>Pseudomonadota</taxon>
        <taxon>Alphaproteobacteria</taxon>
        <taxon>Hyphomicrobiales</taxon>
        <taxon>Rhizobiaceae</taxon>
        <taxon>Rhizobium/Agrobacterium group</taxon>
        <taxon>Rhizobium</taxon>
    </lineage>
</organism>
<proteinExistence type="predicted"/>
<name>A0A5Q0C5W3_9HYPH</name>
<protein>
    <submittedName>
        <fullName evidence="2">Uncharacterized protein</fullName>
    </submittedName>
</protein>
<keyword evidence="3" id="KW-1185">Reference proteome</keyword>
<dbReference type="Proteomes" id="UP000326881">
    <property type="component" value="Chromosome"/>
</dbReference>
<dbReference type="RefSeq" id="WP_153269759.1">
    <property type="nucleotide sequence ID" value="NZ_CP043498.1"/>
</dbReference>
<sequence>MFAGRYLWWMLIAMAIFLFFAMCFDYVTWATVATSGCARVAGTCGPIILTMTGSMKPAGVYLAGGIMLAVTFVRIRYIGMSWLWSAFVLILFIASAPFPLLLANAWTGQLKPETVLSNLPLSFLCLVVLSTYIGWSFEESTVKPLGNNRIRSFVIKLAAAYGALIVFAETPAFAAFPARLLGMQSLSAAVAALQPKLYDALTFGAGNDALGYVALAVVAVGLATTLLPVGILRIPAWLSHPFMLPGSRR</sequence>
<reference evidence="2 3" key="1">
    <citation type="submission" date="2019-08" db="EMBL/GenBank/DDBJ databases">
        <title>Prosopis cineraria nodule microbiome.</title>
        <authorList>
            <person name="Ali R."/>
            <person name="Chaluvadi S.R."/>
            <person name="Wang X."/>
        </authorList>
    </citation>
    <scope>NUCLEOTIDE SEQUENCE [LARGE SCALE GENOMIC DNA]</scope>
    <source>
        <strain evidence="2 3">BG7</strain>
    </source>
</reference>
<keyword evidence="1" id="KW-0812">Transmembrane</keyword>
<keyword evidence="1" id="KW-1133">Transmembrane helix</keyword>
<accession>A0A5Q0C5W3</accession>
<evidence type="ECO:0000313" key="2">
    <source>
        <dbReference type="EMBL" id="QFY59390.1"/>
    </source>
</evidence>
<feature type="transmembrane region" description="Helical" evidence="1">
    <location>
        <begin position="82"/>
        <end position="107"/>
    </location>
</feature>
<evidence type="ECO:0000313" key="3">
    <source>
        <dbReference type="Proteomes" id="UP000326881"/>
    </source>
</evidence>
<feature type="transmembrane region" description="Helical" evidence="1">
    <location>
        <begin position="158"/>
        <end position="176"/>
    </location>
</feature>
<evidence type="ECO:0000256" key="1">
    <source>
        <dbReference type="SAM" id="Phobius"/>
    </source>
</evidence>
<feature type="transmembrane region" description="Helical" evidence="1">
    <location>
        <begin position="58"/>
        <end position="75"/>
    </location>
</feature>
<keyword evidence="1" id="KW-0472">Membrane</keyword>
<feature type="transmembrane region" description="Helical" evidence="1">
    <location>
        <begin position="7"/>
        <end position="29"/>
    </location>
</feature>
<dbReference type="EMBL" id="CP043498">
    <property type="protein sequence ID" value="QFY59390.1"/>
    <property type="molecule type" value="Genomic_DNA"/>
</dbReference>